<name>A0A8H4X6W5_9HYPO</name>
<dbReference type="InterPro" id="IPR025733">
    <property type="entry name" value="PAPs_C"/>
</dbReference>
<dbReference type="EMBL" id="JABEXW010000470">
    <property type="protein sequence ID" value="KAF4963485.1"/>
    <property type="molecule type" value="Genomic_DNA"/>
</dbReference>
<dbReference type="PANTHER" id="PTHR22953">
    <property type="entry name" value="ACID PHOSPHATASE RELATED"/>
    <property type="match status" value="1"/>
</dbReference>
<keyword evidence="8" id="KW-1185">Reference proteome</keyword>
<dbReference type="Proteomes" id="UP000622797">
    <property type="component" value="Unassembled WGS sequence"/>
</dbReference>
<feature type="compositionally biased region" description="Basic and acidic residues" evidence="3">
    <location>
        <begin position="194"/>
        <end position="207"/>
    </location>
</feature>
<dbReference type="Pfam" id="PF14008">
    <property type="entry name" value="Metallophos_C"/>
    <property type="match status" value="1"/>
</dbReference>
<evidence type="ECO:0000256" key="4">
    <source>
        <dbReference type="SAM" id="SignalP"/>
    </source>
</evidence>
<evidence type="ECO:0000256" key="2">
    <source>
        <dbReference type="ARBA" id="ARBA00023180"/>
    </source>
</evidence>
<evidence type="ECO:0000256" key="1">
    <source>
        <dbReference type="ARBA" id="ARBA00022729"/>
    </source>
</evidence>
<accession>A0A8H4X6W5</accession>
<dbReference type="InterPro" id="IPR039331">
    <property type="entry name" value="PAPs-like"/>
</dbReference>
<comment type="caution">
    <text evidence="7">The sequence shown here is derived from an EMBL/GenBank/DDBJ whole genome shotgun (WGS) entry which is preliminary data.</text>
</comment>
<organism evidence="7 8">
    <name type="scientific">Fusarium sarcochroum</name>
    <dbReference type="NCBI Taxonomy" id="1208366"/>
    <lineage>
        <taxon>Eukaryota</taxon>
        <taxon>Fungi</taxon>
        <taxon>Dikarya</taxon>
        <taxon>Ascomycota</taxon>
        <taxon>Pezizomycotina</taxon>
        <taxon>Sordariomycetes</taxon>
        <taxon>Hypocreomycetidae</taxon>
        <taxon>Hypocreales</taxon>
        <taxon>Nectriaceae</taxon>
        <taxon>Fusarium</taxon>
        <taxon>Fusarium lateritium species complex</taxon>
    </lineage>
</organism>
<dbReference type="SUPFAM" id="SSF56300">
    <property type="entry name" value="Metallo-dependent phosphatases"/>
    <property type="match status" value="1"/>
</dbReference>
<protein>
    <recommendedName>
        <fullName evidence="9">Acid phosphatase</fullName>
    </recommendedName>
</protein>
<evidence type="ECO:0000313" key="7">
    <source>
        <dbReference type="EMBL" id="KAF4963485.1"/>
    </source>
</evidence>
<evidence type="ECO:0000259" key="6">
    <source>
        <dbReference type="Pfam" id="PF14008"/>
    </source>
</evidence>
<feature type="signal peptide" evidence="4">
    <location>
        <begin position="1"/>
        <end position="23"/>
    </location>
</feature>
<dbReference type="PANTHER" id="PTHR22953:SF153">
    <property type="entry name" value="PURPLE ACID PHOSPHATASE"/>
    <property type="match status" value="1"/>
</dbReference>
<reference evidence="7" key="1">
    <citation type="journal article" date="2020" name="BMC Genomics">
        <title>Correction to: Identification and distribution of gene clusters required for synthesis of sphingolipid metabolism inhibitors in diverse species of the filamentous fungus Fusarium.</title>
        <authorList>
            <person name="Kim H.S."/>
            <person name="Lohmar J.M."/>
            <person name="Busman M."/>
            <person name="Brown D.W."/>
            <person name="Naumann T.A."/>
            <person name="Divon H.H."/>
            <person name="Lysoe E."/>
            <person name="Uhlig S."/>
            <person name="Proctor R.H."/>
        </authorList>
    </citation>
    <scope>NUCLEOTIDE SEQUENCE</scope>
    <source>
        <strain evidence="7">NRRL 20472</strain>
    </source>
</reference>
<dbReference type="GO" id="GO:0003993">
    <property type="term" value="F:acid phosphatase activity"/>
    <property type="evidence" value="ECO:0007669"/>
    <property type="project" value="InterPro"/>
</dbReference>
<evidence type="ECO:0000256" key="3">
    <source>
        <dbReference type="SAM" id="MobiDB-lite"/>
    </source>
</evidence>
<feature type="chain" id="PRO_5034487132" description="Acid phosphatase" evidence="4">
    <location>
        <begin position="24"/>
        <end position="378"/>
    </location>
</feature>
<evidence type="ECO:0008006" key="9">
    <source>
        <dbReference type="Google" id="ProtNLM"/>
    </source>
</evidence>
<feature type="region of interest" description="Disordered" evidence="3">
    <location>
        <begin position="185"/>
        <end position="214"/>
    </location>
</feature>
<keyword evidence="1 4" id="KW-0732">Signal</keyword>
<dbReference type="OrthoDB" id="45007at2759"/>
<dbReference type="AlphaFoldDB" id="A0A8H4X6W5"/>
<sequence>MMQWKPPRQKHLSLVFFDPLVFAWHGGDLSYADDWYNGTVPCNKDWPVSYNGTSTTLPGKGEFPNQGSPRDGDMGVLYESNWGLWQQWMNNVTLKVPYMVVPGNHEATCADHDDPMPFAYLNEGKANSTSPIPTLNYYSCPPSQGNFTALQHRFHTVCEKYSGVGNFWYSFDYGVAHFVSIDTETDGANSPDKSVARDVNGDDKHPMANETHGTDAGPFGVIHGSYNDPKSFEQYQWLAKDPASVDRCKTPWVIVMGHLPINSSKTVCYQDHIRNAFQKLMLKNEVDLYIGGHVHWYERLYPLDVNGAKHNASVVSNHTCNTSPGKSMVHPINGAAGNIESHSTCYGNDSFNHIITAFLDKKYFGFSELTVQNATALS</sequence>
<keyword evidence="2" id="KW-0325">Glycoprotein</keyword>
<evidence type="ECO:0000259" key="5">
    <source>
        <dbReference type="Pfam" id="PF00149"/>
    </source>
</evidence>
<proteinExistence type="predicted"/>
<dbReference type="InterPro" id="IPR029052">
    <property type="entry name" value="Metallo-depent_PP-like"/>
</dbReference>
<dbReference type="Pfam" id="PF00149">
    <property type="entry name" value="Metallophos"/>
    <property type="match status" value="1"/>
</dbReference>
<dbReference type="CDD" id="cd00839">
    <property type="entry name" value="MPP_PAPs"/>
    <property type="match status" value="1"/>
</dbReference>
<feature type="domain" description="Purple acid phosphatase C-terminal" evidence="6">
    <location>
        <begin position="328"/>
        <end position="377"/>
    </location>
</feature>
<feature type="domain" description="Calcineurin-like phosphoesterase" evidence="5">
    <location>
        <begin position="78"/>
        <end position="297"/>
    </location>
</feature>
<dbReference type="InterPro" id="IPR004843">
    <property type="entry name" value="Calcineurin-like_PHP"/>
</dbReference>
<reference evidence="7" key="2">
    <citation type="submission" date="2020-05" db="EMBL/GenBank/DDBJ databases">
        <authorList>
            <person name="Kim H.-S."/>
            <person name="Proctor R.H."/>
            <person name="Brown D.W."/>
        </authorList>
    </citation>
    <scope>NUCLEOTIDE SEQUENCE</scope>
    <source>
        <strain evidence="7">NRRL 20472</strain>
    </source>
</reference>
<dbReference type="InterPro" id="IPR041792">
    <property type="entry name" value="MPP_PAP"/>
</dbReference>
<evidence type="ECO:0000313" key="8">
    <source>
        <dbReference type="Proteomes" id="UP000622797"/>
    </source>
</evidence>
<dbReference type="Gene3D" id="3.60.21.10">
    <property type="match status" value="1"/>
</dbReference>
<gene>
    <name evidence="7" type="ORF">FSARC_8494</name>
</gene>